<organism evidence="2 3">
    <name type="scientific">Nitrosomonas eutropha</name>
    <dbReference type="NCBI Taxonomy" id="916"/>
    <lineage>
        <taxon>Bacteria</taxon>
        <taxon>Pseudomonadati</taxon>
        <taxon>Pseudomonadota</taxon>
        <taxon>Betaproteobacteria</taxon>
        <taxon>Nitrosomonadales</taxon>
        <taxon>Nitrosomonadaceae</taxon>
        <taxon>Nitrosomonas</taxon>
    </lineage>
</organism>
<feature type="domain" description="Tip attachment protein J" evidence="1">
    <location>
        <begin position="386"/>
        <end position="552"/>
    </location>
</feature>
<accession>A0ABX5M899</accession>
<gene>
    <name evidence="2" type="ORF">C8R14_10772</name>
</gene>
<sequence>MGSSKKVTVGYKYYVGMHMILCHGPVDRLLRIQVDERDVWDGRLSGGQIALNQPNVFGGESREGGIQGAVDFEAGHAAQEQNSYLLSKLGSYVPSFRGVAGMVLRQIYVGMNPYLKKWSFRLQRIHTRQNGLPQWHDSKAEISGLGVGANVNETFSNTAIFESNDPAAYIVEQNSIRNSGSAAGSVSSFYKRQIPTLIIKSFSVEFLVERLSAGDSMRIAIASDNGTAWFSFNPVREAVVDALQRPMINGNNAIAPDKLDVNVWYRLEVNANVSPGNLGYKITRLSDSATISTGQYPQPQEIAVSQLMFVRDQDSSPSITRFKNVLIVGAGTTGDMNPAHIIRECLTDPLWGMGYLEADIDDLSFMAAADTLYAEGFGMSLLWDTETSIEEFIKIIVKHIDASVYVDRKTGRFVLKLIRDDYNPANLLTLNESNVEKIADFNRPSIGELINSVTVTYWNSETGQNATLTVQDIALSQQQQSTVGTSVTYEGITNAHIASRVAQRDLKTLSTPLASCTIYANRAAAGLNVGDVFKLTWPVYDLTDMVMRVTGIAYGDGRSHRVRIQCVQDAFATPDSAIIVPPPIERPDTGQEPVPIARYAVFEVPYFELVQRQGQPAIDALLAGNPDMGFVGAGAARPQGAALSARIYTDMGNGYEDVSNLDFSPCAVLDEAIDQMATTFAIREVQDIEAITLGTWFQLGTELMSVESITTSSITVKRGVLDTVPASHSDGDSLIFWDEYGEADPTEYIASEQINVKLLTVTGAGRLALANAPQDTVTLDSRALRPYPPGNFKINGSYFPNAVSGPVSLSWVERNRLQQTGAVLIGFSDGTVTPETGTTYNVYAYDDSNNDLKYSNTGITGISDVIGVGFLAGVINLRVELYAVRDGYQSLQPQTHVMQWSSGENMMTFENNYTPDAGNSVQLQFTQ</sequence>
<evidence type="ECO:0000313" key="3">
    <source>
        <dbReference type="Proteomes" id="UP000247780"/>
    </source>
</evidence>
<comment type="caution">
    <text evidence="2">The sequence shown here is derived from an EMBL/GenBank/DDBJ whole genome shotgun (WGS) entry which is preliminary data.</text>
</comment>
<reference evidence="2 3" key="1">
    <citation type="submission" date="2018-04" db="EMBL/GenBank/DDBJ databases">
        <title>Active sludge and wastewater microbial communities from Klosterneuburg, Austria.</title>
        <authorList>
            <person name="Wagner M."/>
        </authorList>
    </citation>
    <scope>NUCLEOTIDE SEQUENCE [LARGE SCALE GENOMIC DNA]</scope>
    <source>
        <strain evidence="2 3">Nm 57</strain>
    </source>
</reference>
<dbReference type="EMBL" id="QICQ01000007">
    <property type="protein sequence ID" value="PXV82500.1"/>
    <property type="molecule type" value="Genomic_DNA"/>
</dbReference>
<evidence type="ECO:0000313" key="2">
    <source>
        <dbReference type="EMBL" id="PXV82500.1"/>
    </source>
</evidence>
<dbReference type="RefSeq" id="WP_011634507.1">
    <property type="nucleotide sequence ID" value="NZ_QICQ01000007.1"/>
</dbReference>
<keyword evidence="3" id="KW-1185">Reference proteome</keyword>
<proteinExistence type="predicted"/>
<protein>
    <submittedName>
        <fullName evidence="2">Tail protein</fullName>
    </submittedName>
</protein>
<dbReference type="Pfam" id="PF13550">
    <property type="entry name" value="Phage-tail_3"/>
    <property type="match status" value="1"/>
</dbReference>
<dbReference type="Proteomes" id="UP000247780">
    <property type="component" value="Unassembled WGS sequence"/>
</dbReference>
<name>A0ABX5M899_9PROT</name>
<evidence type="ECO:0000259" key="1">
    <source>
        <dbReference type="Pfam" id="PF13550"/>
    </source>
</evidence>
<dbReference type="InterPro" id="IPR032876">
    <property type="entry name" value="J_dom"/>
</dbReference>